<feature type="transmembrane region" description="Helical" evidence="6">
    <location>
        <begin position="44"/>
        <end position="62"/>
    </location>
</feature>
<dbReference type="PANTHER" id="PTHR37422">
    <property type="entry name" value="TEICHURONIC ACID BIOSYNTHESIS PROTEIN TUAE"/>
    <property type="match status" value="1"/>
</dbReference>
<organism evidence="8 9">
    <name type="scientific">Glutamicibacter soli</name>
    <dbReference type="NCBI Taxonomy" id="453836"/>
    <lineage>
        <taxon>Bacteria</taxon>
        <taxon>Bacillati</taxon>
        <taxon>Actinomycetota</taxon>
        <taxon>Actinomycetes</taxon>
        <taxon>Micrococcales</taxon>
        <taxon>Micrococcaceae</taxon>
        <taxon>Glutamicibacter</taxon>
    </lineage>
</organism>
<feature type="transmembrane region" description="Helical" evidence="6">
    <location>
        <begin position="138"/>
        <end position="156"/>
    </location>
</feature>
<feature type="region of interest" description="Disordered" evidence="5">
    <location>
        <begin position="462"/>
        <end position="484"/>
    </location>
</feature>
<name>A0A365YAD0_9MICC</name>
<dbReference type="InterPro" id="IPR051533">
    <property type="entry name" value="WaaL-like"/>
</dbReference>
<keyword evidence="2 6" id="KW-0812">Transmembrane</keyword>
<feature type="transmembrane region" description="Helical" evidence="6">
    <location>
        <begin position="168"/>
        <end position="186"/>
    </location>
</feature>
<evidence type="ECO:0000256" key="5">
    <source>
        <dbReference type="SAM" id="MobiDB-lite"/>
    </source>
</evidence>
<sequence>MTKPGIRPESKDSHNTVAISKVHMAEKLIRGSITQTSDDGRGYYLLKIALFSIFAIPSSMVLEPIGASGSVPMLLALSLSAVWFASSIFGLHNPLEDKHPGRFALGALVIATCLSYVAMFSGWTGGSNITTRAAADRWLLLIAASAGLMLTVTHAARSVDGILRIVRPFIAGAVVCSVIAAIQFTLRINPVEWIQQAMPGFTYNGGDTTFQVRGTFLRVAGTTFTSIELAVVSAMVLPLAIWRALYDPKGSKMLHWLGCALLTFSMVATVSRSSILGLVVSLLIFFPFLPALARKWATLIIPVVGALVFLTIPGMVTTLTGSLFSGTSDPSISTRTDNYPRVARMIDANPVLGLGPGNYIPDFAIYFLDNQYLSAAVTLGLVGMVATIMYFAVPAVSTAVAACSLKDPALKCFAGAVTAGISVGAACSLTFDSLSFPVFALAFPVLSGLGGVAWNLARGRPSHKHKLSGATTSTKKHNRRKVGT</sequence>
<feature type="transmembrane region" description="Helical" evidence="6">
    <location>
        <begin position="74"/>
        <end position="91"/>
    </location>
</feature>
<feature type="transmembrane region" description="Helical" evidence="6">
    <location>
        <begin position="372"/>
        <end position="400"/>
    </location>
</feature>
<feature type="transmembrane region" description="Helical" evidence="6">
    <location>
        <begin position="299"/>
        <end position="324"/>
    </location>
</feature>
<evidence type="ECO:0000256" key="6">
    <source>
        <dbReference type="SAM" id="Phobius"/>
    </source>
</evidence>
<evidence type="ECO:0000313" key="9">
    <source>
        <dbReference type="Proteomes" id="UP000252167"/>
    </source>
</evidence>
<feature type="domain" description="O-antigen ligase-related" evidence="7">
    <location>
        <begin position="258"/>
        <end position="387"/>
    </location>
</feature>
<evidence type="ECO:0000256" key="1">
    <source>
        <dbReference type="ARBA" id="ARBA00004141"/>
    </source>
</evidence>
<feature type="compositionally biased region" description="Basic residues" evidence="5">
    <location>
        <begin position="474"/>
        <end position="484"/>
    </location>
</feature>
<keyword evidence="3 6" id="KW-1133">Transmembrane helix</keyword>
<feature type="transmembrane region" description="Helical" evidence="6">
    <location>
        <begin position="275"/>
        <end position="292"/>
    </location>
</feature>
<dbReference type="GO" id="GO:0016020">
    <property type="term" value="C:membrane"/>
    <property type="evidence" value="ECO:0007669"/>
    <property type="project" value="UniProtKB-SubCell"/>
</dbReference>
<dbReference type="PANTHER" id="PTHR37422:SF13">
    <property type="entry name" value="LIPOPOLYSACCHARIDE BIOSYNTHESIS PROTEIN PA4999-RELATED"/>
    <property type="match status" value="1"/>
</dbReference>
<dbReference type="Pfam" id="PF04932">
    <property type="entry name" value="Wzy_C"/>
    <property type="match status" value="1"/>
</dbReference>
<feature type="transmembrane region" description="Helical" evidence="6">
    <location>
        <begin position="253"/>
        <end position="269"/>
    </location>
</feature>
<keyword evidence="4 6" id="KW-0472">Membrane</keyword>
<dbReference type="Proteomes" id="UP000252167">
    <property type="component" value="Unassembled WGS sequence"/>
</dbReference>
<comment type="subcellular location">
    <subcellularLocation>
        <location evidence="1">Membrane</location>
        <topology evidence="1">Multi-pass membrane protein</topology>
    </subcellularLocation>
</comment>
<dbReference type="AlphaFoldDB" id="A0A365YAD0"/>
<evidence type="ECO:0000313" key="8">
    <source>
        <dbReference type="EMBL" id="RBL99654.1"/>
    </source>
</evidence>
<gene>
    <name evidence="8" type="ORF">C1H84_14670</name>
</gene>
<evidence type="ECO:0000256" key="3">
    <source>
        <dbReference type="ARBA" id="ARBA00022989"/>
    </source>
</evidence>
<accession>A0A365YAD0</accession>
<keyword evidence="9" id="KW-1185">Reference proteome</keyword>
<protein>
    <submittedName>
        <fullName evidence="8">Polymerase</fullName>
    </submittedName>
</protein>
<feature type="transmembrane region" description="Helical" evidence="6">
    <location>
        <begin position="437"/>
        <end position="457"/>
    </location>
</feature>
<reference evidence="8 9" key="1">
    <citation type="submission" date="2018-01" db="EMBL/GenBank/DDBJ databases">
        <title>Glutamicibacter soli strain NHPC-3 Whole genome sequence and assembly.</title>
        <authorList>
            <person name="Choudhury P."/>
            <person name="Gupta D."/>
            <person name="Sengupta K."/>
            <person name="Jawed A."/>
            <person name="Sultana N."/>
            <person name="Saha P."/>
        </authorList>
    </citation>
    <scope>NUCLEOTIDE SEQUENCE [LARGE SCALE GENOMIC DNA]</scope>
    <source>
        <strain evidence="8 9">NHPC-3</strain>
    </source>
</reference>
<comment type="caution">
    <text evidence="8">The sequence shown here is derived from an EMBL/GenBank/DDBJ whole genome shotgun (WGS) entry which is preliminary data.</text>
</comment>
<feature type="transmembrane region" description="Helical" evidence="6">
    <location>
        <begin position="219"/>
        <end position="241"/>
    </location>
</feature>
<proteinExistence type="predicted"/>
<dbReference type="InterPro" id="IPR007016">
    <property type="entry name" value="O-antigen_ligase-rel_domated"/>
</dbReference>
<feature type="transmembrane region" description="Helical" evidence="6">
    <location>
        <begin position="103"/>
        <end position="126"/>
    </location>
</feature>
<evidence type="ECO:0000259" key="7">
    <source>
        <dbReference type="Pfam" id="PF04932"/>
    </source>
</evidence>
<feature type="transmembrane region" description="Helical" evidence="6">
    <location>
        <begin position="412"/>
        <end position="431"/>
    </location>
</feature>
<evidence type="ECO:0000256" key="4">
    <source>
        <dbReference type="ARBA" id="ARBA00023136"/>
    </source>
</evidence>
<dbReference type="EMBL" id="POAF01000007">
    <property type="protein sequence ID" value="RBL99654.1"/>
    <property type="molecule type" value="Genomic_DNA"/>
</dbReference>
<evidence type="ECO:0000256" key="2">
    <source>
        <dbReference type="ARBA" id="ARBA00022692"/>
    </source>
</evidence>